<dbReference type="GO" id="GO:0016301">
    <property type="term" value="F:kinase activity"/>
    <property type="evidence" value="ECO:0007669"/>
    <property type="project" value="UniProtKB-KW"/>
</dbReference>
<feature type="coiled-coil region" evidence="4">
    <location>
        <begin position="257"/>
        <end position="284"/>
    </location>
</feature>
<keyword evidence="2 6" id="KW-0418">Kinase</keyword>
<dbReference type="InterPro" id="IPR036890">
    <property type="entry name" value="HATPase_C_sf"/>
</dbReference>
<accession>A0A848BY15</accession>
<dbReference type="GO" id="GO:0000160">
    <property type="term" value="P:phosphorelay signal transduction system"/>
    <property type="evidence" value="ECO:0007669"/>
    <property type="project" value="UniProtKB-KW"/>
</dbReference>
<evidence type="ECO:0000256" key="1">
    <source>
        <dbReference type="ARBA" id="ARBA00022679"/>
    </source>
</evidence>
<dbReference type="Gene3D" id="3.30.565.10">
    <property type="entry name" value="Histidine kinase-like ATPase, C-terminal domain"/>
    <property type="match status" value="1"/>
</dbReference>
<evidence type="ECO:0000313" key="7">
    <source>
        <dbReference type="Proteomes" id="UP000591071"/>
    </source>
</evidence>
<organism evidence="6 7">
    <name type="scientific">Megasphaera hexanoica</name>
    <dbReference type="NCBI Taxonomy" id="1675036"/>
    <lineage>
        <taxon>Bacteria</taxon>
        <taxon>Bacillati</taxon>
        <taxon>Bacillota</taxon>
        <taxon>Negativicutes</taxon>
        <taxon>Veillonellales</taxon>
        <taxon>Veillonellaceae</taxon>
        <taxon>Megasphaera</taxon>
    </lineage>
</organism>
<feature type="transmembrane region" description="Helical" evidence="5">
    <location>
        <begin position="81"/>
        <end position="99"/>
    </location>
</feature>
<dbReference type="RefSeq" id="WP_170087398.1">
    <property type="nucleotide sequence ID" value="NZ_JABAFG010000006.1"/>
</dbReference>
<keyword evidence="5" id="KW-0472">Membrane</keyword>
<evidence type="ECO:0000256" key="5">
    <source>
        <dbReference type="SAM" id="Phobius"/>
    </source>
</evidence>
<evidence type="ECO:0000256" key="2">
    <source>
        <dbReference type="ARBA" id="ARBA00022777"/>
    </source>
</evidence>
<evidence type="ECO:0000256" key="4">
    <source>
        <dbReference type="SAM" id="Coils"/>
    </source>
</evidence>
<dbReference type="CDD" id="cd16917">
    <property type="entry name" value="HATPase_UhpB-NarQ-NarX-like"/>
    <property type="match status" value="1"/>
</dbReference>
<comment type="caution">
    <text evidence="6">The sequence shown here is derived from an EMBL/GenBank/DDBJ whole genome shotgun (WGS) entry which is preliminary data.</text>
</comment>
<gene>
    <name evidence="6" type="ORF">HF872_04820</name>
</gene>
<keyword evidence="5" id="KW-1133">Transmembrane helix</keyword>
<reference evidence="6 7" key="1">
    <citation type="submission" date="2020-04" db="EMBL/GenBank/DDBJ databases">
        <authorList>
            <person name="Hitch T.C.A."/>
            <person name="Wylensek D."/>
            <person name="Clavel T."/>
        </authorList>
    </citation>
    <scope>NUCLEOTIDE SEQUENCE [LARGE SCALE GENOMIC DNA]</scope>
    <source>
        <strain evidence="6 7">Oil-RF-744-FAT-WT-6-1</strain>
    </source>
</reference>
<keyword evidence="4" id="KW-0175">Coiled coil</keyword>
<dbReference type="SUPFAM" id="SSF55874">
    <property type="entry name" value="ATPase domain of HSP90 chaperone/DNA topoisomerase II/histidine kinase"/>
    <property type="match status" value="1"/>
</dbReference>
<evidence type="ECO:0000256" key="3">
    <source>
        <dbReference type="ARBA" id="ARBA00023012"/>
    </source>
</evidence>
<feature type="transmembrane region" description="Helical" evidence="5">
    <location>
        <begin position="12"/>
        <end position="32"/>
    </location>
</feature>
<dbReference type="PANTHER" id="PTHR24421">
    <property type="entry name" value="NITRATE/NITRITE SENSOR PROTEIN NARX-RELATED"/>
    <property type="match status" value="1"/>
</dbReference>
<evidence type="ECO:0000313" key="6">
    <source>
        <dbReference type="EMBL" id="NME27947.1"/>
    </source>
</evidence>
<feature type="transmembrane region" description="Helical" evidence="5">
    <location>
        <begin position="52"/>
        <end position="69"/>
    </location>
</feature>
<keyword evidence="1" id="KW-0808">Transferase</keyword>
<dbReference type="InterPro" id="IPR050482">
    <property type="entry name" value="Sensor_HK_TwoCompSys"/>
</dbReference>
<keyword evidence="3" id="KW-0902">Two-component regulatory system</keyword>
<dbReference type="Proteomes" id="UP000591071">
    <property type="component" value="Unassembled WGS sequence"/>
</dbReference>
<dbReference type="EMBL" id="JABAFG010000006">
    <property type="protein sequence ID" value="NME27947.1"/>
    <property type="molecule type" value="Genomic_DNA"/>
</dbReference>
<name>A0A848BY15_9FIRM</name>
<protein>
    <submittedName>
        <fullName evidence="6">Histidine kinase</fullName>
    </submittedName>
</protein>
<sequence length="472" mass="54072">MINIYTLSSTFCIICMTVAIILFVASSLLYYFLMPQQEFHNMGRKCLEGSNLIVLLAIVTILYEVMTDRADGILYIEALNIWRYGIILVIIISTLYMIHDFHAGGQYLLIASFFLLPELDTWLPWSLLLALSCIALRLILVFPAAYRQYRSQLTARSIQSAVDFLEEGVLFSLEKGEPVLVNYVMYDVMEKLLGTVIRNANIFWHLLSNWNNTEHVTMERQGQDLLFRKKNGMAWLLQRHHIQFRNQSGWQITALDVTNLDRVNRELDQKNQLLEQRNEKMKYLLNHLVDIQTQRTTEEMRYKIHDLMGQRITILQQLLNNKNTTDYAAILPLVENVLADMRRETADNPAERLDVLIRTYCSLGIDITLTGALPADTEDAADLVSIIRESLTNALLHGKASRISIELPLTGKRILTIRDNGIGCRGPIQPGNGLQGIERRVRKMGAALHLKGKPHFVLSVEGEDDYDSRTRH</sequence>
<proteinExistence type="predicted"/>
<feature type="transmembrane region" description="Helical" evidence="5">
    <location>
        <begin position="122"/>
        <end position="146"/>
    </location>
</feature>
<keyword evidence="5" id="KW-0812">Transmembrane</keyword>
<dbReference type="AlphaFoldDB" id="A0A848BY15"/>